<dbReference type="EMBL" id="CP015225">
    <property type="protein sequence ID" value="AMZ70086.1"/>
    <property type="molecule type" value="Genomic_DNA"/>
</dbReference>
<dbReference type="AlphaFoldDB" id="A0A159ZRH5"/>
<evidence type="ECO:0000313" key="1">
    <source>
        <dbReference type="EMBL" id="AMZ70086.1"/>
    </source>
</evidence>
<organism evidence="1 2">
    <name type="scientific">Pseudomonas fluorescens</name>
    <dbReference type="NCBI Taxonomy" id="294"/>
    <lineage>
        <taxon>Bacteria</taxon>
        <taxon>Pseudomonadati</taxon>
        <taxon>Pseudomonadota</taxon>
        <taxon>Gammaproteobacteria</taxon>
        <taxon>Pseudomonadales</taxon>
        <taxon>Pseudomonadaceae</taxon>
        <taxon>Pseudomonas</taxon>
    </lineage>
</organism>
<reference evidence="2" key="1">
    <citation type="submission" date="2016-04" db="EMBL/GenBank/DDBJ databases">
        <authorList>
            <person name="Ray J."/>
            <person name="Price M."/>
            <person name="Deutschbauer A."/>
        </authorList>
    </citation>
    <scope>NUCLEOTIDE SEQUENCE [LARGE SCALE GENOMIC DNA]</scope>
    <source>
        <strain evidence="2">FW300-N2E2</strain>
    </source>
</reference>
<protein>
    <submittedName>
        <fullName evidence="1">Uncharacterized protein</fullName>
    </submittedName>
</protein>
<gene>
    <name evidence="1" type="ORF">TK06_02860</name>
</gene>
<reference evidence="1 2" key="2">
    <citation type="journal article" date="2018" name="Nature">
        <title>Mutant phenotypes for thousands of bacterial genes of unknown function.</title>
        <authorList>
            <person name="Price M.N."/>
            <person name="Wetmore K.M."/>
            <person name="Waters R.J."/>
            <person name="Callaghan M."/>
            <person name="Ray J."/>
            <person name="Liu H."/>
            <person name="Kuehl J.V."/>
            <person name="Melnyk R.A."/>
            <person name="Lamson J.S."/>
            <person name="Suh Y."/>
            <person name="Carlson H.K."/>
            <person name="Esquivel Z."/>
            <person name="Sadeeshkumar H."/>
            <person name="Chakraborty R."/>
            <person name="Zane G.M."/>
            <person name="Rubin B.E."/>
            <person name="Wall J.D."/>
            <person name="Visel A."/>
            <person name="Bristow J."/>
            <person name="Blow M.J."/>
            <person name="Arkin A.P."/>
            <person name="Deutschbauer A.M."/>
        </authorList>
    </citation>
    <scope>NUCLEOTIDE SEQUENCE [LARGE SCALE GENOMIC DNA]</scope>
    <source>
        <strain evidence="1 2">FW300-N2E2</strain>
    </source>
</reference>
<proteinExistence type="predicted"/>
<sequence>MKRQQRTIGAVLRVPLENDMHTYALTLPEADFAFFDARSSAPIADLGALLDLPILFTVAVHKSAWSQGRWLRMGKIAPPQNLLAPRPMFIQKIIGFQIYLGGTITASTREECEGLDRCEVWEPHHVEDRLNAHYKGVPCKWEISQRIR</sequence>
<dbReference type="Pfam" id="PF15428">
    <property type="entry name" value="Imm26"/>
    <property type="match status" value="1"/>
</dbReference>
<name>A0A159ZRH5_PSEFL</name>
<dbReference type="InterPro" id="IPR029278">
    <property type="entry name" value="Imm26"/>
</dbReference>
<evidence type="ECO:0000313" key="2">
    <source>
        <dbReference type="Proteomes" id="UP000076083"/>
    </source>
</evidence>
<dbReference type="RefSeq" id="WP_063320728.1">
    <property type="nucleotide sequence ID" value="NZ_CP015225.1"/>
</dbReference>
<accession>A0A159ZRH5</accession>
<dbReference type="Proteomes" id="UP000076083">
    <property type="component" value="Chromosome"/>
</dbReference>